<feature type="domain" description="MDN2-binding protein C-terminal" evidence="4">
    <location>
        <begin position="536"/>
        <end position="794"/>
    </location>
</feature>
<organism evidence="5 6">
    <name type="scientific">Scleropages formosus</name>
    <name type="common">Asian bonytongue</name>
    <name type="synonym">Osteoglossum formosum</name>
    <dbReference type="NCBI Taxonomy" id="113540"/>
    <lineage>
        <taxon>Eukaryota</taxon>
        <taxon>Metazoa</taxon>
        <taxon>Chordata</taxon>
        <taxon>Craniata</taxon>
        <taxon>Vertebrata</taxon>
        <taxon>Euteleostomi</taxon>
        <taxon>Actinopterygii</taxon>
        <taxon>Neopterygii</taxon>
        <taxon>Teleostei</taxon>
        <taxon>Osteoglossocephala</taxon>
        <taxon>Osteoglossomorpha</taxon>
        <taxon>Osteoglossiformes</taxon>
        <taxon>Osteoglossidae</taxon>
        <taxon>Scleropages</taxon>
    </lineage>
</organism>
<feature type="domain" description="DM2" evidence="2">
    <location>
        <begin position="2"/>
        <end position="190"/>
    </location>
</feature>
<dbReference type="InterPro" id="IPR029420">
    <property type="entry name" value="MTBP_central"/>
</dbReference>
<dbReference type="GeneTree" id="ENSGT00390000003305"/>
<feature type="compositionally biased region" description="Polar residues" evidence="1">
    <location>
        <begin position="707"/>
        <end position="719"/>
    </location>
</feature>
<dbReference type="Proteomes" id="UP000694397">
    <property type="component" value="Chromosome 18"/>
</dbReference>
<proteinExistence type="predicted"/>
<accession>A0A8C9UZ71</accession>
<reference evidence="5" key="3">
    <citation type="submission" date="2025-09" db="UniProtKB">
        <authorList>
            <consortium name="Ensembl"/>
        </authorList>
    </citation>
    <scope>IDENTIFICATION</scope>
</reference>
<evidence type="ECO:0000259" key="4">
    <source>
        <dbReference type="Pfam" id="PF14920"/>
    </source>
</evidence>
<dbReference type="AlphaFoldDB" id="A0A8C9UZ71"/>
<evidence type="ECO:0000313" key="5">
    <source>
        <dbReference type="Ensembl" id="ENSSFOP00015007988.2"/>
    </source>
</evidence>
<dbReference type="Pfam" id="PF14918">
    <property type="entry name" value="MTBP_N"/>
    <property type="match status" value="1"/>
</dbReference>
<sequence>EQRWYFAIHASCGSKQFCSSEWEELGVGSQRSDSEEQGPSAMDACQEVLQNQGEGDDMMDSQSQAELYEESAEGFHQLSNQLPPPGRALVDVILFAPDKEVPTLKEFLPILGSLKHMQTWHSAKISVVTEDNKGWQKMASYMSANIYDPHSFLCCIDKNELWRGNILIREKKFASELQFEGFCLKERRVDVWGSLLSSDTTRQSSTKQKPYAEVFQYFQPVLELLQVVSVSDLPVFFRSSMEFELGLTKYSTRSARLLDQLRTLQGKVGVLLSLSCTVSPLAVPPIPQLSSQKWKEFVAKRPKALSEADVKGETAQYLWLVQGNDSGSCTAWMIHSASQINGAAAMASINGLLKEKALASSGKTAWLRSLPCLYGDQLLQRERKLTKVQILVLKECLRRREEAQKSPSVPVNDLKVLLGLAREQYLKMHDNNLPRTKLLTLEERKQPTSVEQAAVLQQWPERSVLRNLETHMKSSLLLAGGSSESLLGPKDVQKVTPALLDAKELLKHFTPEGQPSGELQPLLVHRGWNPFHLSQDLTPRKVTQLPFSKAASSRYHGIEFCLDEQNALDRDRGFTKLQSRLIRYETQTTCSREPCPVPLTLSPAPSPAVLSEPSSVPDGETLLSETRGDPPRLKRRSRETEGLYAHKRLAKSESSESLASQCSSNNSVGVGAVGGGGRTALRALRRQQPTRSQLELAADRLALPKPEQSQCAPQVQRATDITKESRSQKHHRMLKEVVAKTLKEKGITSEHKCFEACSQRLFEISKFYLKDLKTSRGLHEEMKKAARNNSKQVIDWVLEKASKK</sequence>
<feature type="region of interest" description="Disordered" evidence="1">
    <location>
        <begin position="706"/>
        <end position="729"/>
    </location>
</feature>
<evidence type="ECO:0000259" key="2">
    <source>
        <dbReference type="Pfam" id="PF14918"/>
    </source>
</evidence>
<evidence type="ECO:0000259" key="3">
    <source>
        <dbReference type="Pfam" id="PF14919"/>
    </source>
</evidence>
<dbReference type="InterPro" id="IPR029421">
    <property type="entry name" value="MTBP_N"/>
</dbReference>
<reference evidence="5" key="2">
    <citation type="submission" date="2025-08" db="UniProtKB">
        <authorList>
            <consortium name="Ensembl"/>
        </authorList>
    </citation>
    <scope>IDENTIFICATION</scope>
</reference>
<feature type="compositionally biased region" description="Low complexity" evidence="1">
    <location>
        <begin position="655"/>
        <end position="670"/>
    </location>
</feature>
<reference evidence="5 6" key="1">
    <citation type="submission" date="2019-04" db="EMBL/GenBank/DDBJ databases">
        <authorList>
            <consortium name="Wellcome Sanger Institute Data Sharing"/>
        </authorList>
    </citation>
    <scope>NUCLEOTIDE SEQUENCE [LARGE SCALE GENOMIC DNA]</scope>
</reference>
<dbReference type="InterPro" id="IPR039061">
    <property type="entry name" value="MTBP"/>
</dbReference>
<feature type="domain" description="DM2" evidence="3">
    <location>
        <begin position="213"/>
        <end position="531"/>
    </location>
</feature>
<evidence type="ECO:0000256" key="1">
    <source>
        <dbReference type="SAM" id="MobiDB-lite"/>
    </source>
</evidence>
<dbReference type="PANTHER" id="PTHR14382">
    <property type="entry name" value="MDM2-BINDING PROTEIN"/>
    <property type="match status" value="1"/>
</dbReference>
<dbReference type="GO" id="GO:0034501">
    <property type="term" value="P:protein localization to kinetochore"/>
    <property type="evidence" value="ECO:0007669"/>
    <property type="project" value="TreeGrafter"/>
</dbReference>
<dbReference type="OrthoDB" id="8633268at2759"/>
<dbReference type="Pfam" id="PF14920">
    <property type="entry name" value="MTBP_C"/>
    <property type="match status" value="1"/>
</dbReference>
<protein>
    <submittedName>
        <fullName evidence="5">MDM2 binding protein</fullName>
    </submittedName>
</protein>
<name>A0A8C9UZ71_SCLFO</name>
<gene>
    <name evidence="5" type="primary">MTBP</name>
    <name evidence="5" type="synonym">mtbp</name>
</gene>
<keyword evidence="6" id="KW-1185">Reference proteome</keyword>
<feature type="region of interest" description="Disordered" evidence="1">
    <location>
        <begin position="595"/>
        <end position="672"/>
    </location>
</feature>
<dbReference type="Pfam" id="PF14919">
    <property type="entry name" value="MTBP_mid"/>
    <property type="match status" value="1"/>
</dbReference>
<dbReference type="PANTHER" id="PTHR14382:SF1">
    <property type="entry name" value="MDM2-BINDING PROTEIN"/>
    <property type="match status" value="1"/>
</dbReference>
<dbReference type="GO" id="GO:0000776">
    <property type="term" value="C:kinetochore"/>
    <property type="evidence" value="ECO:0007669"/>
    <property type="project" value="TreeGrafter"/>
</dbReference>
<dbReference type="GO" id="GO:0031396">
    <property type="term" value="P:regulation of protein ubiquitination"/>
    <property type="evidence" value="ECO:0007669"/>
    <property type="project" value="InterPro"/>
</dbReference>
<evidence type="ECO:0000313" key="6">
    <source>
        <dbReference type="Proteomes" id="UP000694397"/>
    </source>
</evidence>
<dbReference type="GO" id="GO:0007089">
    <property type="term" value="P:traversing start control point of mitotic cell cycle"/>
    <property type="evidence" value="ECO:0007669"/>
    <property type="project" value="TreeGrafter"/>
</dbReference>
<dbReference type="InterPro" id="IPR029418">
    <property type="entry name" value="MTBP_C"/>
</dbReference>
<dbReference type="Ensembl" id="ENSSFOT00015008103.2">
    <property type="protein sequence ID" value="ENSSFOP00015007988.2"/>
    <property type="gene ID" value="ENSSFOG00015005181.2"/>
</dbReference>